<dbReference type="CDD" id="cd07333">
    <property type="entry name" value="M48C_bepA_like"/>
    <property type="match status" value="1"/>
</dbReference>
<dbReference type="GO" id="GO:0046872">
    <property type="term" value="F:metal ion binding"/>
    <property type="evidence" value="ECO:0007669"/>
    <property type="project" value="UniProtKB-KW"/>
</dbReference>
<feature type="chain" id="PRO_5013261501" description="Peptidase M48 domain-containing protein" evidence="7">
    <location>
        <begin position="25"/>
        <end position="257"/>
    </location>
</feature>
<comment type="similarity">
    <text evidence="6">Belongs to the peptidase M48 family.</text>
</comment>
<evidence type="ECO:0000259" key="8">
    <source>
        <dbReference type="Pfam" id="PF01435"/>
    </source>
</evidence>
<sequence>MTYAFRTAALAVLALGLASCATLGGANYYSVDEEWQAGRQLEDQLAQQLPLTNDRTLTNYVNSIGQAMARQTQLGNRPWRFYVVRDDAINAFNVPGGLVYINTGLIENVGSAGELAGAIAHEVAHGVARHGTQRLSAAQEVNAVAGAVGLGSGVEGIAAQIAAQGAFASFSRRDEREADQLGVQIMANAGYDPDGLADLLERLASQERGGGVAFFRSHPLSSERMQSVRQMARRYDGRGLRTDDSQFASVRRRAAQL</sequence>
<keyword evidence="4 6" id="KW-0862">Zinc</keyword>
<dbReference type="RefSeq" id="WP_095511642.1">
    <property type="nucleotide sequence ID" value="NZ_MQWD01000001.1"/>
</dbReference>
<proteinExistence type="inferred from homology"/>
<dbReference type="Pfam" id="PF01435">
    <property type="entry name" value="Peptidase_M48"/>
    <property type="match status" value="1"/>
</dbReference>
<dbReference type="Proteomes" id="UP000216339">
    <property type="component" value="Unassembled WGS sequence"/>
</dbReference>
<evidence type="ECO:0000256" key="2">
    <source>
        <dbReference type="ARBA" id="ARBA00022723"/>
    </source>
</evidence>
<keyword evidence="7" id="KW-0732">Signal</keyword>
<dbReference type="OrthoDB" id="9810445at2"/>
<dbReference type="AlphaFoldDB" id="A0A271J3F3"/>
<dbReference type="PROSITE" id="PS51257">
    <property type="entry name" value="PROKAR_LIPOPROTEIN"/>
    <property type="match status" value="1"/>
</dbReference>
<evidence type="ECO:0000256" key="1">
    <source>
        <dbReference type="ARBA" id="ARBA00022670"/>
    </source>
</evidence>
<evidence type="ECO:0000256" key="3">
    <source>
        <dbReference type="ARBA" id="ARBA00022801"/>
    </source>
</evidence>
<evidence type="ECO:0000313" key="9">
    <source>
        <dbReference type="EMBL" id="PAP77973.1"/>
    </source>
</evidence>
<evidence type="ECO:0000256" key="7">
    <source>
        <dbReference type="SAM" id="SignalP"/>
    </source>
</evidence>
<keyword evidence="1 6" id="KW-0645">Protease</keyword>
<keyword evidence="3 6" id="KW-0378">Hydrolase</keyword>
<reference evidence="9 10" key="1">
    <citation type="submission" date="2016-11" db="EMBL/GenBank/DDBJ databases">
        <title>Study of marine rhodopsin-containing bacteria.</title>
        <authorList>
            <person name="Yoshizawa S."/>
            <person name="Kumagai Y."/>
            <person name="Kogure K."/>
        </authorList>
    </citation>
    <scope>NUCLEOTIDE SEQUENCE [LARGE SCALE GENOMIC DNA]</scope>
    <source>
        <strain evidence="9 10">SAORIC-28</strain>
    </source>
</reference>
<keyword evidence="5 6" id="KW-0482">Metalloprotease</keyword>
<dbReference type="InterPro" id="IPR001915">
    <property type="entry name" value="Peptidase_M48"/>
</dbReference>
<dbReference type="InterPro" id="IPR051156">
    <property type="entry name" value="Mito/Outer_Membr_Metalloprot"/>
</dbReference>
<dbReference type="GO" id="GO:0004222">
    <property type="term" value="F:metalloendopeptidase activity"/>
    <property type="evidence" value="ECO:0007669"/>
    <property type="project" value="InterPro"/>
</dbReference>
<keyword evidence="10" id="KW-1185">Reference proteome</keyword>
<evidence type="ECO:0000256" key="6">
    <source>
        <dbReference type="RuleBase" id="RU003983"/>
    </source>
</evidence>
<comment type="caution">
    <text evidence="9">The sequence shown here is derived from an EMBL/GenBank/DDBJ whole genome shotgun (WGS) entry which is preliminary data.</text>
</comment>
<gene>
    <name evidence="9" type="ORF">BSZ37_16770</name>
</gene>
<comment type="cofactor">
    <cofactor evidence="6">
        <name>Zn(2+)</name>
        <dbReference type="ChEBI" id="CHEBI:29105"/>
    </cofactor>
    <text evidence="6">Binds 1 zinc ion per subunit.</text>
</comment>
<evidence type="ECO:0000256" key="5">
    <source>
        <dbReference type="ARBA" id="ARBA00023049"/>
    </source>
</evidence>
<feature type="signal peptide" evidence="7">
    <location>
        <begin position="1"/>
        <end position="24"/>
    </location>
</feature>
<protein>
    <recommendedName>
        <fullName evidence="8">Peptidase M48 domain-containing protein</fullName>
    </recommendedName>
</protein>
<dbReference type="Gene3D" id="3.30.2010.10">
    <property type="entry name" value="Metalloproteases ('zincins'), catalytic domain"/>
    <property type="match status" value="1"/>
</dbReference>
<dbReference type="GO" id="GO:0051603">
    <property type="term" value="P:proteolysis involved in protein catabolic process"/>
    <property type="evidence" value="ECO:0007669"/>
    <property type="project" value="TreeGrafter"/>
</dbReference>
<feature type="domain" description="Peptidase M48" evidence="8">
    <location>
        <begin position="58"/>
        <end position="231"/>
    </location>
</feature>
<accession>A0A271J3F3</accession>
<dbReference type="GO" id="GO:0016020">
    <property type="term" value="C:membrane"/>
    <property type="evidence" value="ECO:0007669"/>
    <property type="project" value="TreeGrafter"/>
</dbReference>
<keyword evidence="2" id="KW-0479">Metal-binding</keyword>
<organism evidence="9 10">
    <name type="scientific">Rubrivirga marina</name>
    <dbReference type="NCBI Taxonomy" id="1196024"/>
    <lineage>
        <taxon>Bacteria</taxon>
        <taxon>Pseudomonadati</taxon>
        <taxon>Rhodothermota</taxon>
        <taxon>Rhodothermia</taxon>
        <taxon>Rhodothermales</taxon>
        <taxon>Rubricoccaceae</taxon>
        <taxon>Rubrivirga</taxon>
    </lineage>
</organism>
<dbReference type="PANTHER" id="PTHR22726">
    <property type="entry name" value="METALLOENDOPEPTIDASE OMA1"/>
    <property type="match status" value="1"/>
</dbReference>
<name>A0A271J3F3_9BACT</name>
<dbReference type="EMBL" id="MQWD01000001">
    <property type="protein sequence ID" value="PAP77973.1"/>
    <property type="molecule type" value="Genomic_DNA"/>
</dbReference>
<evidence type="ECO:0000313" key="10">
    <source>
        <dbReference type="Proteomes" id="UP000216339"/>
    </source>
</evidence>
<evidence type="ECO:0000256" key="4">
    <source>
        <dbReference type="ARBA" id="ARBA00022833"/>
    </source>
</evidence>
<dbReference type="PANTHER" id="PTHR22726:SF1">
    <property type="entry name" value="METALLOENDOPEPTIDASE OMA1, MITOCHONDRIAL"/>
    <property type="match status" value="1"/>
</dbReference>